<dbReference type="EMBL" id="BJWK01000015">
    <property type="protein sequence ID" value="GEM11470.1"/>
    <property type="molecule type" value="Genomic_DNA"/>
</dbReference>
<dbReference type="GO" id="GO:0006614">
    <property type="term" value="P:SRP-dependent cotranslational protein targeting to membrane"/>
    <property type="evidence" value="ECO:0007669"/>
    <property type="project" value="InterPro"/>
</dbReference>
<accession>A0A511KM70</accession>
<evidence type="ECO:0000313" key="2">
    <source>
        <dbReference type="EMBL" id="GEM11470.1"/>
    </source>
</evidence>
<dbReference type="GO" id="GO:0005786">
    <property type="term" value="C:signal recognition particle, endoplasmic reticulum targeting"/>
    <property type="evidence" value="ECO:0007669"/>
    <property type="project" value="TreeGrafter"/>
</dbReference>
<evidence type="ECO:0000256" key="1">
    <source>
        <dbReference type="SAM" id="MobiDB-lite"/>
    </source>
</evidence>
<feature type="region of interest" description="Disordered" evidence="1">
    <location>
        <begin position="97"/>
        <end position="129"/>
    </location>
</feature>
<dbReference type="InterPro" id="IPR039914">
    <property type="entry name" value="SRP9-like"/>
</dbReference>
<dbReference type="GO" id="GO:0008312">
    <property type="term" value="F:7S RNA binding"/>
    <property type="evidence" value="ECO:0007669"/>
    <property type="project" value="InterPro"/>
</dbReference>
<dbReference type="Proteomes" id="UP000321518">
    <property type="component" value="Unassembled WGS sequence"/>
</dbReference>
<name>A0A511KM70_RHOTO</name>
<organism evidence="2 3">
    <name type="scientific">Rhodotorula toruloides</name>
    <name type="common">Yeast</name>
    <name type="synonym">Rhodosporidium toruloides</name>
    <dbReference type="NCBI Taxonomy" id="5286"/>
    <lineage>
        <taxon>Eukaryota</taxon>
        <taxon>Fungi</taxon>
        <taxon>Dikarya</taxon>
        <taxon>Basidiomycota</taxon>
        <taxon>Pucciniomycotina</taxon>
        <taxon>Microbotryomycetes</taxon>
        <taxon>Sporidiobolales</taxon>
        <taxon>Sporidiobolaceae</taxon>
        <taxon>Rhodotorula</taxon>
    </lineage>
</organism>
<comment type="caution">
    <text evidence="2">The sequence shown here is derived from an EMBL/GenBank/DDBJ whole genome shotgun (WGS) entry which is preliminary data.</text>
</comment>
<proteinExistence type="predicted"/>
<dbReference type="AlphaFoldDB" id="A0A511KM70"/>
<reference evidence="2 3" key="1">
    <citation type="submission" date="2019-07" db="EMBL/GenBank/DDBJ databases">
        <title>Rhodotorula toruloides NBRC10032 genome sequencing.</title>
        <authorList>
            <person name="Shida Y."/>
            <person name="Takaku H."/>
            <person name="Ogasawara W."/>
            <person name="Mori K."/>
        </authorList>
    </citation>
    <scope>NUCLEOTIDE SEQUENCE [LARGE SCALE GENOMIC DNA]</scope>
    <source>
        <strain evidence="2 3">NBRC10032</strain>
    </source>
</reference>
<gene>
    <name evidence="2" type="ORF">Rt10032_c15g5487</name>
</gene>
<feature type="compositionally biased region" description="Basic residues" evidence="1">
    <location>
        <begin position="117"/>
        <end position="129"/>
    </location>
</feature>
<sequence>MLYRDFARFKQACEELYGRSGPKTRTCIRWRAGVGLLVMRLTDDVQTLTFKTRSRSLLNRFDSLNVTLVRKYQNRARLAASGQLNALGAPEQMSCDPSASLPVAEGQTGGLAGATLRTKRKKGKKKQGK</sequence>
<protein>
    <submittedName>
        <fullName evidence="2">Signal recognition particle, SRP9 subunit</fullName>
    </submittedName>
</protein>
<dbReference type="PANTHER" id="PTHR12834">
    <property type="entry name" value="SIGNAL RECOGNITION PARTICLE 9 KDA PROTEIN"/>
    <property type="match status" value="1"/>
</dbReference>
<evidence type="ECO:0000313" key="3">
    <source>
        <dbReference type="Proteomes" id="UP000321518"/>
    </source>
</evidence>
<dbReference type="SUPFAM" id="SSF54762">
    <property type="entry name" value="Signal recognition particle alu RNA binding heterodimer, SRP9/14"/>
    <property type="match status" value="1"/>
</dbReference>
<dbReference type="Gene3D" id="3.30.720.10">
    <property type="entry name" value="Signal recognition particle alu RNA binding heterodimer, srp9/1"/>
    <property type="match status" value="1"/>
</dbReference>
<dbReference type="InterPro" id="IPR009018">
    <property type="entry name" value="Signal_recog_particle_SRP9/14"/>
</dbReference>
<dbReference type="OrthoDB" id="360923at2759"/>
<dbReference type="PANTHER" id="PTHR12834:SF12">
    <property type="entry name" value="SIGNAL RECOGNITION PARTICLE 9 KDA PROTEIN"/>
    <property type="match status" value="1"/>
</dbReference>